<evidence type="ECO:0000256" key="4">
    <source>
        <dbReference type="SAM" id="SignalP"/>
    </source>
</evidence>
<sequence>MLEFNRGILLYCVFVLFYLAVCNEVCLKMYSDITINKEDRNESHPPVDYKDQFFFCKEHERRTCCNKSHPNILSKLYSTFVLNTSLSRNCVTYYLKSWCSYCDADVGIGMKLYQKKPVLCHSLCEDWYNSCRADYFGDPNNYLIYGNTLISARITPCSETSVLCSPLHTITTNPDEFCRLNGFISSRELILTTLTVEPHKYININKYLYAEHPCFDGTNAASIKGPGIQLTQASINEVNKFQIPLYMKYLVNYTTNYLSRKVKISFPAFIFIIGLTIWLTLRIIDNKIYIYNFLRNLII</sequence>
<evidence type="ECO:0000313" key="6">
    <source>
        <dbReference type="EMBL" id="EEA07960.1"/>
    </source>
</evidence>
<keyword evidence="3" id="KW-0812">Transmembrane</keyword>
<reference evidence="6" key="1">
    <citation type="submission" date="2008-06" db="EMBL/GenBank/DDBJ databases">
        <authorList>
            <person name="Lorenzi H."/>
            <person name="Inman J."/>
            <person name="Miller J."/>
            <person name="Schobel S."/>
            <person name="Amedeo P."/>
            <person name="Caler E.V."/>
            <person name="da Silva J."/>
        </authorList>
    </citation>
    <scope>NUCLEOTIDE SEQUENCE [LARGE SCALE GENOMIC DNA]</scope>
    <source>
        <strain evidence="6">RN66</strain>
    </source>
</reference>
<dbReference type="RefSeq" id="XP_002142309.1">
    <property type="nucleotide sequence ID" value="XM_002142273.1"/>
</dbReference>
<name>B6AIB9_CRYMR</name>
<dbReference type="Pfam" id="PF03024">
    <property type="entry name" value="Folate_rec"/>
    <property type="match status" value="1"/>
</dbReference>
<feature type="domain" description="Folate receptor-like" evidence="5">
    <location>
        <begin position="50"/>
        <end position="179"/>
    </location>
</feature>
<dbReference type="Proteomes" id="UP000001460">
    <property type="component" value="Unassembled WGS sequence"/>
</dbReference>
<dbReference type="OrthoDB" id="342101at2759"/>
<evidence type="ECO:0000256" key="1">
    <source>
        <dbReference type="ARBA" id="ARBA00022729"/>
    </source>
</evidence>
<feature type="chain" id="PRO_5002842366" description="Folate receptor-like domain-containing protein" evidence="4">
    <location>
        <begin position="23"/>
        <end position="299"/>
    </location>
</feature>
<dbReference type="eggNOG" id="ENOG502RSUP">
    <property type="taxonomic scope" value="Eukaryota"/>
</dbReference>
<evidence type="ECO:0000256" key="2">
    <source>
        <dbReference type="ARBA" id="ARBA00023157"/>
    </source>
</evidence>
<dbReference type="EMBL" id="DS989736">
    <property type="protein sequence ID" value="EEA07960.1"/>
    <property type="molecule type" value="Genomic_DNA"/>
</dbReference>
<dbReference type="AlphaFoldDB" id="B6AIB9"/>
<dbReference type="InterPro" id="IPR053305">
    <property type="entry name" value="Folate-binding_rcpt-like"/>
</dbReference>
<dbReference type="VEuPathDB" id="CryptoDB:CMU_031010"/>
<protein>
    <recommendedName>
        <fullName evidence="5">Folate receptor-like domain-containing protein</fullName>
    </recommendedName>
</protein>
<dbReference type="GeneID" id="6997431"/>
<evidence type="ECO:0000256" key="3">
    <source>
        <dbReference type="SAM" id="Phobius"/>
    </source>
</evidence>
<evidence type="ECO:0000313" key="7">
    <source>
        <dbReference type="Proteomes" id="UP000001460"/>
    </source>
</evidence>
<keyword evidence="3" id="KW-1133">Transmembrane helix</keyword>
<feature type="transmembrane region" description="Helical" evidence="3">
    <location>
        <begin position="264"/>
        <end position="284"/>
    </location>
</feature>
<dbReference type="STRING" id="441375.B6AIB9"/>
<dbReference type="PANTHER" id="PTHR37390:SF1">
    <property type="entry name" value="FOLATE-BINDING PROTEIN 1"/>
    <property type="match status" value="1"/>
</dbReference>
<dbReference type="InterPro" id="IPR018143">
    <property type="entry name" value="Folate_rcpt-like"/>
</dbReference>
<proteinExistence type="predicted"/>
<keyword evidence="3" id="KW-0472">Membrane</keyword>
<accession>B6AIB9</accession>
<evidence type="ECO:0000259" key="5">
    <source>
        <dbReference type="Pfam" id="PF03024"/>
    </source>
</evidence>
<gene>
    <name evidence="6" type="ORF">CMU_031010</name>
</gene>
<organism evidence="6 7">
    <name type="scientific">Cryptosporidium muris (strain RN66)</name>
    <dbReference type="NCBI Taxonomy" id="441375"/>
    <lineage>
        <taxon>Eukaryota</taxon>
        <taxon>Sar</taxon>
        <taxon>Alveolata</taxon>
        <taxon>Apicomplexa</taxon>
        <taxon>Conoidasida</taxon>
        <taxon>Coccidia</taxon>
        <taxon>Eucoccidiorida</taxon>
        <taxon>Eimeriorina</taxon>
        <taxon>Cryptosporidiidae</taxon>
        <taxon>Cryptosporidium</taxon>
    </lineage>
</organism>
<keyword evidence="1 4" id="KW-0732">Signal</keyword>
<feature type="signal peptide" evidence="4">
    <location>
        <begin position="1"/>
        <end position="22"/>
    </location>
</feature>
<dbReference type="PANTHER" id="PTHR37390">
    <property type="entry name" value="OS02G0592500 PROTEIN"/>
    <property type="match status" value="1"/>
</dbReference>
<keyword evidence="2" id="KW-1015">Disulfide bond</keyword>
<keyword evidence="7" id="KW-1185">Reference proteome</keyword>